<dbReference type="AlphaFoldDB" id="M3E8E2"/>
<dbReference type="EMBL" id="AKWW02000030">
    <property type="protein sequence ID" value="EMF43115.1"/>
    <property type="molecule type" value="Genomic_DNA"/>
</dbReference>
<comment type="caution">
    <text evidence="1">The sequence shown here is derived from an EMBL/GenBank/DDBJ whole genome shotgun (WGS) entry which is preliminary data.</text>
</comment>
<sequence>MKIVGTIINTKRIIAQSNFYTKPPFCDHHQNSNPVLT</sequence>
<protein>
    <submittedName>
        <fullName evidence="1">Uncharacterized protein</fullName>
    </submittedName>
</protein>
<gene>
    <name evidence="1" type="ORF">LEP1GSC067_3948</name>
</gene>
<organism evidence="1 2">
    <name type="scientific">Leptospira interrogans serovar Lora str. TE 1992</name>
    <dbReference type="NCBI Taxonomy" id="1193028"/>
    <lineage>
        <taxon>Bacteria</taxon>
        <taxon>Pseudomonadati</taxon>
        <taxon>Spirochaetota</taxon>
        <taxon>Spirochaetia</taxon>
        <taxon>Leptospirales</taxon>
        <taxon>Leptospiraceae</taxon>
        <taxon>Leptospira</taxon>
    </lineage>
</organism>
<evidence type="ECO:0000313" key="2">
    <source>
        <dbReference type="Proteomes" id="UP000011754"/>
    </source>
</evidence>
<evidence type="ECO:0000313" key="1">
    <source>
        <dbReference type="EMBL" id="EMF43115.1"/>
    </source>
</evidence>
<dbReference type="Proteomes" id="UP000011754">
    <property type="component" value="Unassembled WGS sequence"/>
</dbReference>
<accession>M3E8E2</accession>
<reference evidence="1 2" key="1">
    <citation type="submission" date="2013-01" db="EMBL/GenBank/DDBJ databases">
        <authorList>
            <person name="Harkins D.M."/>
            <person name="Durkin A.S."/>
            <person name="Brinkac L.M."/>
            <person name="Haft D.H."/>
            <person name="Selengut J.D."/>
            <person name="Sanka R."/>
            <person name="DePew J."/>
            <person name="Purushe J."/>
            <person name="Hartskeerl R.A."/>
            <person name="Ahmed A."/>
            <person name="van der Linden H."/>
            <person name="Goris M.G.A."/>
            <person name="Vinetz J.M."/>
            <person name="Sutton G.G."/>
            <person name="Nierman W.C."/>
            <person name="Fouts D.E."/>
        </authorList>
    </citation>
    <scope>NUCLEOTIDE SEQUENCE [LARGE SCALE GENOMIC DNA]</scope>
    <source>
        <strain evidence="1 2">TE 1992</strain>
    </source>
</reference>
<proteinExistence type="predicted"/>
<name>M3E8E2_LEPIR</name>